<dbReference type="AlphaFoldDB" id="A0A8S4QBK0"/>
<protein>
    <submittedName>
        <fullName evidence="1">Jg7286 protein</fullName>
    </submittedName>
</protein>
<feature type="non-terminal residue" evidence="1">
    <location>
        <position position="37"/>
    </location>
</feature>
<sequence>MNELLGWYGYERLELRRWAASRARDAGSPEQAEQKGK</sequence>
<accession>A0A8S4QBK0</accession>
<comment type="caution">
    <text evidence="1">The sequence shown here is derived from an EMBL/GenBank/DDBJ whole genome shotgun (WGS) entry which is preliminary data.</text>
</comment>
<proteinExistence type="predicted"/>
<dbReference type="Proteomes" id="UP000838756">
    <property type="component" value="Unassembled WGS sequence"/>
</dbReference>
<evidence type="ECO:0000313" key="1">
    <source>
        <dbReference type="EMBL" id="CAH2207580.1"/>
    </source>
</evidence>
<gene>
    <name evidence="1" type="primary">jg7286</name>
    <name evidence="1" type="ORF">PAEG_LOCUS201</name>
</gene>
<evidence type="ECO:0000313" key="2">
    <source>
        <dbReference type="Proteomes" id="UP000838756"/>
    </source>
</evidence>
<dbReference type="OrthoDB" id="6250723at2759"/>
<dbReference type="EMBL" id="CAKXAJ010000655">
    <property type="protein sequence ID" value="CAH2207580.1"/>
    <property type="molecule type" value="Genomic_DNA"/>
</dbReference>
<keyword evidence="2" id="KW-1185">Reference proteome</keyword>
<reference evidence="1" key="1">
    <citation type="submission" date="2022-03" db="EMBL/GenBank/DDBJ databases">
        <authorList>
            <person name="Lindestad O."/>
        </authorList>
    </citation>
    <scope>NUCLEOTIDE SEQUENCE</scope>
</reference>
<organism evidence="1 2">
    <name type="scientific">Pararge aegeria aegeria</name>
    <dbReference type="NCBI Taxonomy" id="348720"/>
    <lineage>
        <taxon>Eukaryota</taxon>
        <taxon>Metazoa</taxon>
        <taxon>Ecdysozoa</taxon>
        <taxon>Arthropoda</taxon>
        <taxon>Hexapoda</taxon>
        <taxon>Insecta</taxon>
        <taxon>Pterygota</taxon>
        <taxon>Neoptera</taxon>
        <taxon>Endopterygota</taxon>
        <taxon>Lepidoptera</taxon>
        <taxon>Glossata</taxon>
        <taxon>Ditrysia</taxon>
        <taxon>Papilionoidea</taxon>
        <taxon>Nymphalidae</taxon>
        <taxon>Satyrinae</taxon>
        <taxon>Satyrini</taxon>
        <taxon>Parargina</taxon>
        <taxon>Pararge</taxon>
    </lineage>
</organism>
<name>A0A8S4QBK0_9NEOP</name>